<reference evidence="3" key="1">
    <citation type="submission" date="2022-11" db="UniProtKB">
        <authorList>
            <consortium name="WormBaseParasite"/>
        </authorList>
    </citation>
    <scope>IDENTIFICATION</scope>
</reference>
<name>A0A915JL05_ROMCU</name>
<protein>
    <submittedName>
        <fullName evidence="3">Uncharacterized protein</fullName>
    </submittedName>
</protein>
<organism evidence="2 3">
    <name type="scientific">Romanomermis culicivorax</name>
    <name type="common">Nematode worm</name>
    <dbReference type="NCBI Taxonomy" id="13658"/>
    <lineage>
        <taxon>Eukaryota</taxon>
        <taxon>Metazoa</taxon>
        <taxon>Ecdysozoa</taxon>
        <taxon>Nematoda</taxon>
        <taxon>Enoplea</taxon>
        <taxon>Dorylaimia</taxon>
        <taxon>Mermithida</taxon>
        <taxon>Mermithoidea</taxon>
        <taxon>Mermithidae</taxon>
        <taxon>Romanomermis</taxon>
    </lineage>
</organism>
<evidence type="ECO:0000313" key="3">
    <source>
        <dbReference type="WBParaSite" id="nRc.2.0.1.t26716-RA"/>
    </source>
</evidence>
<accession>A0A915JL05</accession>
<dbReference type="AlphaFoldDB" id="A0A915JL05"/>
<feature type="compositionally biased region" description="Basic and acidic residues" evidence="1">
    <location>
        <begin position="115"/>
        <end position="156"/>
    </location>
</feature>
<feature type="region of interest" description="Disordered" evidence="1">
    <location>
        <begin position="94"/>
        <end position="156"/>
    </location>
</feature>
<evidence type="ECO:0000256" key="1">
    <source>
        <dbReference type="SAM" id="MobiDB-lite"/>
    </source>
</evidence>
<proteinExistence type="predicted"/>
<keyword evidence="2" id="KW-1185">Reference proteome</keyword>
<feature type="region of interest" description="Disordered" evidence="1">
    <location>
        <begin position="169"/>
        <end position="198"/>
    </location>
</feature>
<sequence length="274" mass="32530">MKLRCEFNARQEGIGSNFHAIYASCQSKAGGLAYTIAKAVLQDKKDPEPKYANIQVWKKETDNTDPRIRFWEVIDRRKAHHILEVEKSLKKKVGYRVKHAHNRPAASRVSKRWTKKDSDVRRKEKSQTLDKERKWKHESWHQDESRHKKENDEESWRKEIEKYKEAYERKLKDKRDSKESKDSRKSRSRKKTLGYYQHDDRLDASYSSRAASLDRARANEMSRQGVPMSDPNAMIQGQQQQLPYLPPNYPGLPMAKYCQIWWYLCHRISKCCNS</sequence>
<evidence type="ECO:0000313" key="2">
    <source>
        <dbReference type="Proteomes" id="UP000887565"/>
    </source>
</evidence>
<dbReference type="WBParaSite" id="nRc.2.0.1.t26716-RA">
    <property type="protein sequence ID" value="nRc.2.0.1.t26716-RA"/>
    <property type="gene ID" value="nRc.2.0.1.g26716"/>
</dbReference>
<feature type="compositionally biased region" description="Basic and acidic residues" evidence="1">
    <location>
        <begin position="169"/>
        <end position="185"/>
    </location>
</feature>
<dbReference type="Proteomes" id="UP000887565">
    <property type="component" value="Unplaced"/>
</dbReference>